<evidence type="ECO:0000313" key="5">
    <source>
        <dbReference type="EMBL" id="QGZ97117.1"/>
    </source>
</evidence>
<proteinExistence type="inferred from homology"/>
<dbReference type="SMART" id="SM00642">
    <property type="entry name" value="Aamy"/>
    <property type="match status" value="1"/>
</dbReference>
<dbReference type="Gene3D" id="3.20.20.80">
    <property type="entry name" value="Glycosidases"/>
    <property type="match status" value="2"/>
</dbReference>
<dbReference type="GO" id="GO:0004574">
    <property type="term" value="F:oligo-1,6-glucosidase activity"/>
    <property type="evidence" value="ECO:0007669"/>
    <property type="project" value="UniProtKB-EC"/>
</dbReference>
<gene>
    <name evidence="5" type="primary">malL</name>
    <name evidence="5" type="ORF">DSM104635_03983</name>
</gene>
<keyword evidence="6" id="KW-1185">Reference proteome</keyword>
<keyword evidence="2 5" id="KW-0378">Hydrolase</keyword>
<dbReference type="CDD" id="cd11330">
    <property type="entry name" value="AmyAc_OligoGlu"/>
    <property type="match status" value="1"/>
</dbReference>
<evidence type="ECO:0000259" key="4">
    <source>
        <dbReference type="SMART" id="SM00642"/>
    </source>
</evidence>
<organism evidence="5 6">
    <name type="scientific">Terricaulis silvestris</name>
    <dbReference type="NCBI Taxonomy" id="2686094"/>
    <lineage>
        <taxon>Bacteria</taxon>
        <taxon>Pseudomonadati</taxon>
        <taxon>Pseudomonadota</taxon>
        <taxon>Alphaproteobacteria</taxon>
        <taxon>Caulobacterales</taxon>
        <taxon>Caulobacteraceae</taxon>
        <taxon>Terricaulis</taxon>
    </lineage>
</organism>
<dbReference type="GO" id="GO:0009313">
    <property type="term" value="P:oligosaccharide catabolic process"/>
    <property type="evidence" value="ECO:0007669"/>
    <property type="project" value="TreeGrafter"/>
</dbReference>
<dbReference type="EC" id="3.2.1.10" evidence="5"/>
<evidence type="ECO:0000256" key="1">
    <source>
        <dbReference type="ARBA" id="ARBA00008061"/>
    </source>
</evidence>
<keyword evidence="3 5" id="KW-0326">Glycosidase</keyword>
<feature type="domain" description="Glycosyl hydrolase family 13 catalytic" evidence="4">
    <location>
        <begin position="12"/>
        <end position="392"/>
    </location>
</feature>
<comment type="similarity">
    <text evidence="1">Belongs to the glycosyl hydrolase 13 family.</text>
</comment>
<protein>
    <submittedName>
        <fullName evidence="5">Oligo-1,6-glucosidase</fullName>
        <ecNumber evidence="5">3.2.1.10</ecNumber>
    </submittedName>
</protein>
<dbReference type="Gene3D" id="2.60.40.1180">
    <property type="entry name" value="Golgi alpha-mannosidase II"/>
    <property type="match status" value="1"/>
</dbReference>
<dbReference type="SUPFAM" id="SSF51445">
    <property type="entry name" value="(Trans)glycosidases"/>
    <property type="match status" value="1"/>
</dbReference>
<dbReference type="Gene3D" id="3.90.400.10">
    <property type="entry name" value="Oligo-1,6-glucosidase, Domain 2"/>
    <property type="match status" value="1"/>
</dbReference>
<dbReference type="InterPro" id="IPR017853">
    <property type="entry name" value="GH"/>
</dbReference>
<dbReference type="GO" id="GO:0004556">
    <property type="term" value="F:alpha-amylase activity"/>
    <property type="evidence" value="ECO:0007669"/>
    <property type="project" value="TreeGrafter"/>
</dbReference>
<dbReference type="InterPro" id="IPR006047">
    <property type="entry name" value="GH13_cat_dom"/>
</dbReference>
<dbReference type="AlphaFoldDB" id="A0A6I6MWH5"/>
<reference evidence="6" key="1">
    <citation type="submission" date="2019-12" db="EMBL/GenBank/DDBJ databases">
        <title>Complete genome of Terracaulis silvestris 0127_4.</title>
        <authorList>
            <person name="Vieira S."/>
            <person name="Riedel T."/>
            <person name="Sproer C."/>
            <person name="Pascual J."/>
            <person name="Boedeker C."/>
            <person name="Overmann J."/>
        </authorList>
    </citation>
    <scope>NUCLEOTIDE SEQUENCE [LARGE SCALE GENOMIC DNA]</scope>
    <source>
        <strain evidence="6">0127_4</strain>
    </source>
</reference>
<dbReference type="KEGG" id="tsv:DSM104635_03983"/>
<dbReference type="PANTHER" id="PTHR10357">
    <property type="entry name" value="ALPHA-AMYLASE FAMILY MEMBER"/>
    <property type="match status" value="1"/>
</dbReference>
<dbReference type="FunFam" id="3.90.400.10:FF:000002">
    <property type="entry name" value="Sucrose isomerase"/>
    <property type="match status" value="1"/>
</dbReference>
<name>A0A6I6MWH5_9CAUL</name>
<evidence type="ECO:0000256" key="2">
    <source>
        <dbReference type="ARBA" id="ARBA00022801"/>
    </source>
</evidence>
<dbReference type="PANTHER" id="PTHR10357:SF179">
    <property type="entry name" value="NEUTRAL AND BASIC AMINO ACID TRANSPORT PROTEIN RBAT"/>
    <property type="match status" value="1"/>
</dbReference>
<evidence type="ECO:0000256" key="3">
    <source>
        <dbReference type="ARBA" id="ARBA00023295"/>
    </source>
</evidence>
<sequence>MTDWLRGAVIYQIYPRSFCDSDGDGVGDLRGAIAKLGHIASLGVDAIWLSPFFRSPMKDYGYDVSGYCAVDPLFGSLADADALIERAHELGLKVIIDQVWSHSSDQHAWFAKSRASRDGPRADWYVWADAKADGSPPNNWQAMFGGCAWTWDARRRQYYLHNFLPEQPDLNVRNPAVQDALLDVARFWLERGVDGFRLDVVNFFTHDAQLRDNPPITTLKRAPPRPHQFQRHLYDRTQPETLQFVARLRALLDQYGAIAVGEIEDEEPLKVQRDYTDGPDRLHTAYSFFLLRQRALTPTVIKDAMDQWEGAEGWPSWSLSNHDVVRFPTRLADNDPQRTKLMLALLLSLRGTAFLYQGDELGLPHADVPLERLRDPEAIAFWPSGIGRDGARTPMPWSRDANMAGFTQATDAWLPLDPSHRALSVDAQTGDDSMLAFTRKMIAFRRNSVALAEGAFFALDAPEPVLAFERRIDDARVLCLFNLGPDTVLRPASGALQLAVGEVAEQPGGVSLGGYSAAFIAI</sequence>
<dbReference type="InterPro" id="IPR045857">
    <property type="entry name" value="O16G_dom_2"/>
</dbReference>
<dbReference type="InterPro" id="IPR013780">
    <property type="entry name" value="Glyco_hydro_b"/>
</dbReference>
<dbReference type="Proteomes" id="UP000431269">
    <property type="component" value="Chromosome"/>
</dbReference>
<dbReference type="RefSeq" id="WP_158767942.1">
    <property type="nucleotide sequence ID" value="NZ_CP047045.1"/>
</dbReference>
<dbReference type="Pfam" id="PF00128">
    <property type="entry name" value="Alpha-amylase"/>
    <property type="match status" value="1"/>
</dbReference>
<accession>A0A6I6MWH5</accession>
<evidence type="ECO:0000313" key="6">
    <source>
        <dbReference type="Proteomes" id="UP000431269"/>
    </source>
</evidence>
<dbReference type="EMBL" id="CP047045">
    <property type="protein sequence ID" value="QGZ97117.1"/>
    <property type="molecule type" value="Genomic_DNA"/>
</dbReference>